<dbReference type="AlphaFoldDB" id="A0A7X8YGA7"/>
<evidence type="ECO:0000256" key="7">
    <source>
        <dbReference type="SAM" id="Phobius"/>
    </source>
</evidence>
<dbReference type="Gene3D" id="3.40.50.720">
    <property type="entry name" value="NAD(P)-binding Rossmann-like Domain"/>
    <property type="match status" value="1"/>
</dbReference>
<evidence type="ECO:0000256" key="3">
    <source>
        <dbReference type="ARBA" id="ARBA00022679"/>
    </source>
</evidence>
<name>A0A7X8YGA7_9VIBR</name>
<evidence type="ECO:0000313" key="10">
    <source>
        <dbReference type="Proteomes" id="UP000535589"/>
    </source>
</evidence>
<evidence type="ECO:0000259" key="8">
    <source>
        <dbReference type="Pfam" id="PF02397"/>
    </source>
</evidence>
<reference evidence="9 10" key="1">
    <citation type="submission" date="2020-04" db="EMBL/GenBank/DDBJ databases">
        <title>Vibrio sp. SM6, a novel species isolated from seawater.</title>
        <authorList>
            <person name="Wang X."/>
        </authorList>
    </citation>
    <scope>NUCLEOTIDE SEQUENCE [LARGE SCALE GENOMIC DNA]</scope>
    <source>
        <strain evidence="9 10">SM6</strain>
    </source>
</reference>
<evidence type="ECO:0000256" key="4">
    <source>
        <dbReference type="ARBA" id="ARBA00022692"/>
    </source>
</evidence>
<keyword evidence="6 7" id="KW-0472">Membrane</keyword>
<feature type="transmembrane region" description="Helical" evidence="7">
    <location>
        <begin position="281"/>
        <end position="302"/>
    </location>
</feature>
<dbReference type="InterPro" id="IPR036291">
    <property type="entry name" value="NAD(P)-bd_dom_sf"/>
</dbReference>
<dbReference type="EMBL" id="JABAIK010000005">
    <property type="protein sequence ID" value="NLS12489.1"/>
    <property type="molecule type" value="Genomic_DNA"/>
</dbReference>
<sequence>MKIKKIKTGTTEFAILYRIADALIITLALCISAQVYLGEITNLYLVVAFYASILFILIGEAMEIYRSWRTSPFIEQLKICLTSWTAVALILLATAYFSKTGDQFSRIVTGSWFLATPMLLCIWRVLVLFAKKKCIDLGYNRQPAIIVGLTQSGIKLADEIEKFRHLGIDLIGFYDDRDPDRLGLHSANVPFLGKVEQGLQLARQGKVNHVYIAMPLKADHRIVEYLKQFSDTTANTYVIPDFFIFNLIQSRLDSVGDIPTLSIYDTPFYGISVVTKRLQDIILSLAILTLISPLMIAVSLGVKLSSPGPIIFKQKRYGLDGRSINVWKFRSMRTQENGSDVKQATKGDARITPFGAFIRRTSLDELPQFINVLQGSMSIVGPRPHAVVHNEEYRAIVECYMLRHKVKPGITGLAQVSGYRGETDTIDKMQKRIECDLEYIESWSTWLDMKIIFMTIFKVLNDKAAY</sequence>
<dbReference type="GO" id="GO:0016020">
    <property type="term" value="C:membrane"/>
    <property type="evidence" value="ECO:0007669"/>
    <property type="project" value="UniProtKB-SubCell"/>
</dbReference>
<dbReference type="Pfam" id="PF02397">
    <property type="entry name" value="Bac_transf"/>
    <property type="match status" value="1"/>
</dbReference>
<keyword evidence="10" id="KW-1185">Reference proteome</keyword>
<accession>A0A7X8YGA7</accession>
<dbReference type="Pfam" id="PF13727">
    <property type="entry name" value="CoA_binding_3"/>
    <property type="match status" value="1"/>
</dbReference>
<feature type="transmembrane region" description="Helical" evidence="7">
    <location>
        <begin position="43"/>
        <end position="65"/>
    </location>
</feature>
<dbReference type="NCBIfam" id="TIGR03025">
    <property type="entry name" value="EPS_sugtrans"/>
    <property type="match status" value="1"/>
</dbReference>
<dbReference type="InterPro" id="IPR003362">
    <property type="entry name" value="Bact_transf"/>
</dbReference>
<dbReference type="SUPFAM" id="SSF51735">
    <property type="entry name" value="NAD(P)-binding Rossmann-fold domains"/>
    <property type="match status" value="1"/>
</dbReference>
<organism evidence="9 10">
    <name type="scientific">Vibrio agarilyticus</name>
    <dbReference type="NCBI Taxonomy" id="2726741"/>
    <lineage>
        <taxon>Bacteria</taxon>
        <taxon>Pseudomonadati</taxon>
        <taxon>Pseudomonadota</taxon>
        <taxon>Gammaproteobacteria</taxon>
        <taxon>Vibrionales</taxon>
        <taxon>Vibrionaceae</taxon>
        <taxon>Vibrio</taxon>
    </lineage>
</organism>
<keyword evidence="3 9" id="KW-0808">Transferase</keyword>
<feature type="transmembrane region" description="Helical" evidence="7">
    <location>
        <begin position="15"/>
        <end position="37"/>
    </location>
</feature>
<gene>
    <name evidence="9" type="ORF">HGP28_06190</name>
</gene>
<dbReference type="Proteomes" id="UP000535589">
    <property type="component" value="Unassembled WGS sequence"/>
</dbReference>
<proteinExistence type="inferred from homology"/>
<dbReference type="PANTHER" id="PTHR30576">
    <property type="entry name" value="COLANIC BIOSYNTHESIS UDP-GLUCOSE LIPID CARRIER TRANSFERASE"/>
    <property type="match status" value="1"/>
</dbReference>
<feature type="transmembrane region" description="Helical" evidence="7">
    <location>
        <begin position="77"/>
        <end position="98"/>
    </location>
</feature>
<evidence type="ECO:0000313" key="9">
    <source>
        <dbReference type="EMBL" id="NLS12489.1"/>
    </source>
</evidence>
<dbReference type="InterPro" id="IPR017473">
    <property type="entry name" value="Undecaprenyl-P_gluc_Ptfrase"/>
</dbReference>
<keyword evidence="4 7" id="KW-0812">Transmembrane</keyword>
<dbReference type="EC" id="2.7.8.31" evidence="9"/>
<evidence type="ECO:0000256" key="1">
    <source>
        <dbReference type="ARBA" id="ARBA00004141"/>
    </source>
</evidence>
<dbReference type="NCBIfam" id="TIGR03023">
    <property type="entry name" value="WcaJ_sugtrans"/>
    <property type="match status" value="1"/>
</dbReference>
<feature type="transmembrane region" description="Helical" evidence="7">
    <location>
        <begin position="110"/>
        <end position="130"/>
    </location>
</feature>
<dbReference type="PANTHER" id="PTHR30576:SF21">
    <property type="entry name" value="UDP-GLUCOSE:UNDECAPRENYL-PHOSPHATE GLUCOSE-1-PHOSPHATE TRANSFERASE"/>
    <property type="match status" value="1"/>
</dbReference>
<evidence type="ECO:0000256" key="6">
    <source>
        <dbReference type="ARBA" id="ARBA00023136"/>
    </source>
</evidence>
<comment type="similarity">
    <text evidence="2">Belongs to the bacterial sugar transferase family.</text>
</comment>
<feature type="domain" description="Bacterial sugar transferase" evidence="8">
    <location>
        <begin position="276"/>
        <end position="460"/>
    </location>
</feature>
<protein>
    <submittedName>
        <fullName evidence="9">Undecaprenyl-phosphate glucose phosphotransferase</fullName>
        <ecNumber evidence="9">2.7.8.31</ecNumber>
    </submittedName>
</protein>
<comment type="subcellular location">
    <subcellularLocation>
        <location evidence="1">Membrane</location>
        <topology evidence="1">Multi-pass membrane protein</topology>
    </subcellularLocation>
</comment>
<dbReference type="GO" id="GO:0009242">
    <property type="term" value="P:colanic acid biosynthetic process"/>
    <property type="evidence" value="ECO:0007669"/>
    <property type="project" value="TreeGrafter"/>
</dbReference>
<comment type="caution">
    <text evidence="9">The sequence shown here is derived from an EMBL/GenBank/DDBJ whole genome shotgun (WGS) entry which is preliminary data.</text>
</comment>
<keyword evidence="5 7" id="KW-1133">Transmembrane helix</keyword>
<evidence type="ECO:0000256" key="2">
    <source>
        <dbReference type="ARBA" id="ARBA00006464"/>
    </source>
</evidence>
<dbReference type="InterPro" id="IPR017475">
    <property type="entry name" value="EPS_sugar_tfrase"/>
</dbReference>
<evidence type="ECO:0000256" key="5">
    <source>
        <dbReference type="ARBA" id="ARBA00022989"/>
    </source>
</evidence>
<dbReference type="GO" id="GO:0089702">
    <property type="term" value="F:undecaprenyl-phosphate glucose phosphotransferase activity"/>
    <property type="evidence" value="ECO:0007669"/>
    <property type="project" value="UniProtKB-EC"/>
</dbReference>
<dbReference type="RefSeq" id="WP_168835593.1">
    <property type="nucleotide sequence ID" value="NZ_JABAIK010000005.1"/>
</dbReference>